<evidence type="ECO:0000313" key="2">
    <source>
        <dbReference type="Proteomes" id="UP000092093"/>
    </source>
</evidence>
<dbReference type="Proteomes" id="UP000092093">
    <property type="component" value="Unassembled WGS sequence"/>
</dbReference>
<dbReference type="AlphaFoldDB" id="A0A1B7X2W3"/>
<dbReference type="EMBL" id="LJOW01000045">
    <property type="protein sequence ID" value="OBQ43692.1"/>
    <property type="molecule type" value="Genomic_DNA"/>
</dbReference>
<reference evidence="1 2" key="1">
    <citation type="submission" date="2015-09" db="EMBL/GenBank/DDBJ databases">
        <title>Aphanizomenon flos-aquae WA102.</title>
        <authorList>
            <person name="Driscoll C."/>
        </authorList>
    </citation>
    <scope>NUCLEOTIDE SEQUENCE [LARGE SCALE GENOMIC DNA]</scope>
    <source>
        <strain evidence="1">WA102</strain>
    </source>
</reference>
<gene>
    <name evidence="1" type="ORF">AN484_10910</name>
</gene>
<feature type="non-terminal residue" evidence="1">
    <location>
        <position position="187"/>
    </location>
</feature>
<evidence type="ECO:0008006" key="3">
    <source>
        <dbReference type="Google" id="ProtNLM"/>
    </source>
</evidence>
<name>A0A1B7X2W3_APHFL</name>
<organism evidence="1 2">
    <name type="scientific">Aphanizomenon flos-aquae WA102</name>
    <dbReference type="NCBI Taxonomy" id="1710896"/>
    <lineage>
        <taxon>Bacteria</taxon>
        <taxon>Bacillati</taxon>
        <taxon>Cyanobacteriota</taxon>
        <taxon>Cyanophyceae</taxon>
        <taxon>Nostocales</taxon>
        <taxon>Aphanizomenonaceae</taxon>
        <taxon>Aphanizomenon</taxon>
    </lineage>
</organism>
<dbReference type="Pfam" id="PF13715">
    <property type="entry name" value="CarbopepD_reg_2"/>
    <property type="match status" value="1"/>
</dbReference>
<accession>A0A1B7X2W3</accession>
<evidence type="ECO:0000313" key="1">
    <source>
        <dbReference type="EMBL" id="OBQ43692.1"/>
    </source>
</evidence>
<proteinExistence type="predicted"/>
<protein>
    <recommendedName>
        <fullName evidence="3">TonB-dependent receptor</fullName>
    </recommendedName>
</protein>
<dbReference type="InterPro" id="IPR008969">
    <property type="entry name" value="CarboxyPept-like_regulatory"/>
</dbReference>
<comment type="caution">
    <text evidence="1">The sequence shown here is derived from an EMBL/GenBank/DDBJ whole genome shotgun (WGS) entry which is preliminary data.</text>
</comment>
<dbReference type="Gene3D" id="2.60.40.1120">
    <property type="entry name" value="Carboxypeptidase-like, regulatory domain"/>
    <property type="match status" value="1"/>
</dbReference>
<dbReference type="SUPFAM" id="SSF49464">
    <property type="entry name" value="Carboxypeptidase regulatory domain-like"/>
    <property type="match status" value="1"/>
</dbReference>
<sequence>MSINTLYLKSKAIRLSLFLFALSNLFLTQKLFTQNTKLYISGTVKDANNGETIIGATVRLKELPSAGNFTNEYGFYSISAPKGNYTLVVSFIGYVSFETTLELNTSLKKDIVLKPKNKELNEVKITEKKKNENVKTAQMGVEKLDMKEISKIPVLLGERDIIKTLQLMPGVKGAGEGNAGYYVRGGG</sequence>